<dbReference type="GO" id="GO:0003700">
    <property type="term" value="F:DNA-binding transcription factor activity"/>
    <property type="evidence" value="ECO:0007669"/>
    <property type="project" value="InterPro"/>
</dbReference>
<dbReference type="InterPro" id="IPR011711">
    <property type="entry name" value="GntR_C"/>
</dbReference>
<accession>A0A3S0VQS5</accession>
<dbReference type="OrthoDB" id="9782299at2"/>
<dbReference type="SUPFAM" id="SSF48008">
    <property type="entry name" value="GntR ligand-binding domain-like"/>
    <property type="match status" value="1"/>
</dbReference>
<evidence type="ECO:0000313" key="5">
    <source>
        <dbReference type="EMBL" id="RUQ32865.1"/>
    </source>
</evidence>
<dbReference type="PANTHER" id="PTHR43537:SF43">
    <property type="entry name" value="GNTR-FAMILY TRANSCRIPTIONAL REGULATOR"/>
    <property type="match status" value="1"/>
</dbReference>
<dbReference type="Proteomes" id="UP000267430">
    <property type="component" value="Unassembled WGS sequence"/>
</dbReference>
<evidence type="ECO:0000256" key="2">
    <source>
        <dbReference type="ARBA" id="ARBA00023125"/>
    </source>
</evidence>
<dbReference type="AlphaFoldDB" id="A0A3S0VQS5"/>
<dbReference type="CDD" id="cd07377">
    <property type="entry name" value="WHTH_GntR"/>
    <property type="match status" value="1"/>
</dbReference>
<evidence type="ECO:0000256" key="1">
    <source>
        <dbReference type="ARBA" id="ARBA00023015"/>
    </source>
</evidence>
<dbReference type="Gene3D" id="1.20.120.530">
    <property type="entry name" value="GntR ligand-binding domain-like"/>
    <property type="match status" value="1"/>
</dbReference>
<organism evidence="5 6">
    <name type="scientific">Peribacillus cavernae</name>
    <dbReference type="NCBI Taxonomy" id="1674310"/>
    <lineage>
        <taxon>Bacteria</taxon>
        <taxon>Bacillati</taxon>
        <taxon>Bacillota</taxon>
        <taxon>Bacilli</taxon>
        <taxon>Bacillales</taxon>
        <taxon>Bacillaceae</taxon>
        <taxon>Peribacillus</taxon>
    </lineage>
</organism>
<protein>
    <submittedName>
        <fullName evidence="5">FadR family transcriptional regulator</fullName>
    </submittedName>
</protein>
<name>A0A3S0VQS5_9BACI</name>
<dbReference type="Gene3D" id="1.10.10.10">
    <property type="entry name" value="Winged helix-like DNA-binding domain superfamily/Winged helix DNA-binding domain"/>
    <property type="match status" value="1"/>
</dbReference>
<sequence length="230" mass="26352">MNQNHTLLDSVPRKTLSKEVADRIIQLLVSGNLKRGDKLPPEMELIKMLSVSRPVLREAMSSLESLGIIHRKTRDGTYFSEKIGSQPYFNMLSLVMDDLPTIIEARMALELGLIALAAEKITQNELEHLYQTIEAISKHPGNYSEIDKEFHRIIAFSVHNPVLDSMIDSLLVAFDQMSKNIEVRERNVAVEHHTAIYEALERRSPPEAFSKMYEHLDYVRKKILKESRKG</sequence>
<dbReference type="InterPro" id="IPR036388">
    <property type="entry name" value="WH-like_DNA-bd_sf"/>
</dbReference>
<dbReference type="SUPFAM" id="SSF46785">
    <property type="entry name" value="Winged helix' DNA-binding domain"/>
    <property type="match status" value="1"/>
</dbReference>
<dbReference type="InterPro" id="IPR008920">
    <property type="entry name" value="TF_FadR/GntR_C"/>
</dbReference>
<evidence type="ECO:0000256" key="3">
    <source>
        <dbReference type="ARBA" id="ARBA00023163"/>
    </source>
</evidence>
<dbReference type="Pfam" id="PF00392">
    <property type="entry name" value="GntR"/>
    <property type="match status" value="1"/>
</dbReference>
<evidence type="ECO:0000259" key="4">
    <source>
        <dbReference type="PROSITE" id="PS50949"/>
    </source>
</evidence>
<dbReference type="PANTHER" id="PTHR43537">
    <property type="entry name" value="TRANSCRIPTIONAL REGULATOR, GNTR FAMILY"/>
    <property type="match status" value="1"/>
</dbReference>
<feature type="domain" description="HTH gntR-type" evidence="4">
    <location>
        <begin position="14"/>
        <end position="82"/>
    </location>
</feature>
<keyword evidence="6" id="KW-1185">Reference proteome</keyword>
<gene>
    <name evidence="5" type="ORF">ELQ35_00950</name>
</gene>
<dbReference type="Pfam" id="PF07729">
    <property type="entry name" value="FCD"/>
    <property type="match status" value="1"/>
</dbReference>
<dbReference type="InterPro" id="IPR000524">
    <property type="entry name" value="Tscrpt_reg_HTH_GntR"/>
</dbReference>
<evidence type="ECO:0000313" key="6">
    <source>
        <dbReference type="Proteomes" id="UP000267430"/>
    </source>
</evidence>
<keyword evidence="1" id="KW-0805">Transcription regulation</keyword>
<keyword evidence="2" id="KW-0238">DNA-binding</keyword>
<dbReference type="SMART" id="SM00895">
    <property type="entry name" value="FCD"/>
    <property type="match status" value="1"/>
</dbReference>
<dbReference type="SMART" id="SM00345">
    <property type="entry name" value="HTH_GNTR"/>
    <property type="match status" value="1"/>
</dbReference>
<dbReference type="PROSITE" id="PS50949">
    <property type="entry name" value="HTH_GNTR"/>
    <property type="match status" value="1"/>
</dbReference>
<dbReference type="PRINTS" id="PR00035">
    <property type="entry name" value="HTHGNTR"/>
</dbReference>
<dbReference type="InterPro" id="IPR036390">
    <property type="entry name" value="WH_DNA-bd_sf"/>
</dbReference>
<keyword evidence="3" id="KW-0804">Transcription</keyword>
<comment type="caution">
    <text evidence="5">The sequence shown here is derived from an EMBL/GenBank/DDBJ whole genome shotgun (WGS) entry which is preliminary data.</text>
</comment>
<proteinExistence type="predicted"/>
<dbReference type="EMBL" id="RYZZ01000001">
    <property type="protein sequence ID" value="RUQ32865.1"/>
    <property type="molecule type" value="Genomic_DNA"/>
</dbReference>
<reference evidence="5 6" key="1">
    <citation type="submission" date="2018-12" db="EMBL/GenBank/DDBJ databases">
        <title>Bacillus chawlae sp. nov., Bacillus glennii sp. nov., and Bacillus saganii sp. nov. Isolated from the Vehicle Assembly Building at Kennedy Space Center where the Viking Spacecraft were Assembled.</title>
        <authorList>
            <person name="Seuylemezian A."/>
            <person name="Vaishampayan P."/>
        </authorList>
    </citation>
    <scope>NUCLEOTIDE SEQUENCE [LARGE SCALE GENOMIC DNA]</scope>
    <source>
        <strain evidence="5 6">L5</strain>
    </source>
</reference>
<dbReference type="GO" id="GO:0003677">
    <property type="term" value="F:DNA binding"/>
    <property type="evidence" value="ECO:0007669"/>
    <property type="project" value="UniProtKB-KW"/>
</dbReference>